<dbReference type="InterPro" id="IPR011335">
    <property type="entry name" value="Restrct_endonuc-II-like"/>
</dbReference>
<feature type="domain" description="YqaJ viral recombinase" evidence="1">
    <location>
        <begin position="15"/>
        <end position="158"/>
    </location>
</feature>
<dbReference type="Proteomes" id="UP000075221">
    <property type="component" value="Chromosome"/>
</dbReference>
<reference evidence="2 4" key="2">
    <citation type="submission" date="2016-02" db="EMBL/GenBank/DDBJ databases">
        <title>Complete Genome Sequence of Propionibacterium acidipropionici ATCC 55737.</title>
        <authorList>
            <person name="Luna Flores C.H."/>
            <person name="Nielsen L.K."/>
            <person name="Marcellin E."/>
        </authorList>
    </citation>
    <scope>NUCLEOTIDE SEQUENCE [LARGE SCALE GENOMIC DNA]</scope>
    <source>
        <strain evidence="2 4">ATCC 55737</strain>
    </source>
</reference>
<sequence length="225" mass="25193">MSLHTFPDVEQGTDEWLELRRGILTASTIGQLITPSLKPASNQAARSLTLTLVAERITGHIDPVFVSDDMLRGQMEEPLARDAYSQFRDVPVDQIGFLTEDKWGFTIGASPDGLVGNDGGIEVKSRRAKKHLQTILSDAVPPENMAQVQTCMLVSGREWWDYISYSAGLPLWVKRVHPDKQWQKAIIIAAETFEREVTQMIGQYKTSVAGLPVMERIDWEGEILI</sequence>
<dbReference type="EMBL" id="CP014352">
    <property type="protein sequence ID" value="AMS06482.1"/>
    <property type="molecule type" value="Genomic_DNA"/>
</dbReference>
<organism evidence="2 4">
    <name type="scientific">Acidipropionibacterium acidipropionici</name>
    <dbReference type="NCBI Taxonomy" id="1748"/>
    <lineage>
        <taxon>Bacteria</taxon>
        <taxon>Bacillati</taxon>
        <taxon>Actinomycetota</taxon>
        <taxon>Actinomycetes</taxon>
        <taxon>Propionibacteriales</taxon>
        <taxon>Propionibacteriaceae</taxon>
        <taxon>Acidipropionibacterium</taxon>
    </lineage>
</organism>
<dbReference type="Proteomes" id="UP000178666">
    <property type="component" value="Chromosome"/>
</dbReference>
<dbReference type="RefSeq" id="WP_062820322.1">
    <property type="nucleotide sequence ID" value="NZ_CP014352.1"/>
</dbReference>
<dbReference type="InterPro" id="IPR011604">
    <property type="entry name" value="PDDEXK-like_dom_sf"/>
</dbReference>
<dbReference type="AlphaFoldDB" id="A0AAC8YI25"/>
<dbReference type="PANTHER" id="PTHR46609">
    <property type="entry name" value="EXONUCLEASE, PHAGE-TYPE/RECB, C-TERMINAL DOMAIN-CONTAINING PROTEIN"/>
    <property type="match status" value="1"/>
</dbReference>
<dbReference type="EMBL" id="CP015970">
    <property type="protein sequence ID" value="AOZ47930.1"/>
    <property type="molecule type" value="Genomic_DNA"/>
</dbReference>
<gene>
    <name evidence="3" type="ORF">A8L58_15950</name>
    <name evidence="2" type="ORF">AXH35_14495</name>
</gene>
<dbReference type="InterPro" id="IPR051703">
    <property type="entry name" value="NF-kappa-B_Signaling_Reg"/>
</dbReference>
<dbReference type="SUPFAM" id="SSF52980">
    <property type="entry name" value="Restriction endonuclease-like"/>
    <property type="match status" value="1"/>
</dbReference>
<protein>
    <recommendedName>
        <fullName evidence="1">YqaJ viral recombinase domain-containing protein</fullName>
    </recommendedName>
</protein>
<dbReference type="CDD" id="cd22343">
    <property type="entry name" value="PDDEXK_lambda_exonuclease-like"/>
    <property type="match status" value="1"/>
</dbReference>
<proteinExistence type="predicted"/>
<dbReference type="PANTHER" id="PTHR46609:SF6">
    <property type="entry name" value="EXONUCLEASE, PHAGE-TYPE_RECB, C-TERMINAL DOMAIN-CONTAINING PROTEIN-RELATED"/>
    <property type="match status" value="1"/>
</dbReference>
<evidence type="ECO:0000313" key="5">
    <source>
        <dbReference type="Proteomes" id="UP000178666"/>
    </source>
</evidence>
<name>A0AAC8YI25_9ACTN</name>
<evidence type="ECO:0000313" key="4">
    <source>
        <dbReference type="Proteomes" id="UP000075221"/>
    </source>
</evidence>
<reference evidence="3 5" key="1">
    <citation type="journal article" date="2016" name="Plant Dis.">
        <title>Improved production of propionic acid using genome shuffling.</title>
        <authorList>
            <person name="Luna-Flores C.H."/>
            <person name="Palfreyman R.W."/>
            <person name="Kromer J.O."/>
            <person name="Nielsen L.K."/>
            <person name="Marcellin E."/>
        </authorList>
    </citation>
    <scope>NUCLEOTIDE SEQUENCE [LARGE SCALE GENOMIC DNA]</scope>
    <source>
        <strain evidence="3 5">F3E8</strain>
    </source>
</reference>
<dbReference type="Pfam" id="PF09588">
    <property type="entry name" value="YqaJ"/>
    <property type="match status" value="1"/>
</dbReference>
<evidence type="ECO:0000313" key="3">
    <source>
        <dbReference type="EMBL" id="AOZ47930.1"/>
    </source>
</evidence>
<dbReference type="Gene3D" id="3.90.320.10">
    <property type="match status" value="1"/>
</dbReference>
<evidence type="ECO:0000259" key="1">
    <source>
        <dbReference type="Pfam" id="PF09588"/>
    </source>
</evidence>
<evidence type="ECO:0000313" key="2">
    <source>
        <dbReference type="EMBL" id="AMS06482.1"/>
    </source>
</evidence>
<keyword evidence="5" id="KW-1185">Reference proteome</keyword>
<dbReference type="InterPro" id="IPR019080">
    <property type="entry name" value="YqaJ_viral_recombinase"/>
</dbReference>
<accession>A0AAC8YI25</accession>